<evidence type="ECO:0000259" key="3">
    <source>
        <dbReference type="PROSITE" id="PS51192"/>
    </source>
</evidence>
<keyword evidence="2" id="KW-0175">Coiled coil</keyword>
<dbReference type="Proteomes" id="UP001162120">
    <property type="component" value="Segment"/>
</dbReference>
<proteinExistence type="predicted"/>
<sequence length="938" mass="109610">MVNSRVQELCDEEITNRSDFRKWSKHHHPDKVKNVDKNEKFVKFSNYVDDLLPTNNDKLKCVDISIPVSPVSPVSPVEQSQHEFNMENVNLSKAKCVRSAENWTKIMRHHRFDKPAFNGKLLLNEMKTMSPKMTELIENIRELDNSDFNNEGKRYKHFIFSDLKQGGYGAKIISSALVASGFNHCFTKSLNIVTPTPNERDETFGVLSSTAIYEKTFSQKHVKNVLRMYNERPTNVYGQNMRFIVLDSGFKEGVDLFDVKYVHIFENQRNSADLIQAVGRATRSCGQKGLNFLPNVGWKLHVYQYYLTYEDKYKTIFDDYLKFAGVNLNMLTVSENIEKLAIETAVDYDLNYNINKFESKVEQQMSELMLVSGGKNSNGYPKLVGCNDSDKCGKKSTKTVPFSINLFKRAYKGKLPKNFNTLLSKDKRLFFCKALQSNNVFCETVNRMYLYEKKHKVNKKTKPSNETVISQGKIVVFDENSERNERELQLLLKQHENRLDMKEDMKDMEDMTFDEFQKYINRVFREYKYKPLKIENMCEMRGDHRIVKFTESQNFVTRYFVPQHFAKGLLVWHSVGTGKTCTAISVKSFLYERMNYSVIWVTRSTLKEDIWKNMYDKICDHVIREKVKNNKTIVPSNLKKYLSKRFLPPMSYRQFSNMLEGKNELYNRLKAQNGEEDILKNTLIIVDEAHKLYSKDLVAMEKPNMDVVENKIAMSNTCKVLLMTGTPIADDPMEFLKIMNLVMKKDKFPTTFDEFKGEFLANNNYTSKGKKEFQKRTKGLISYLDRRFDPRQFTQPVFHKKPVRMSIAKGNDEQCIQNAENRYTNCLKTVVVPDDSTLNNYKNNKITMEQEIKQLQEELKNDKKNGNLKSLIALKKNNLKFIKTQIASEKKLFLKEEKEAKAMNRECVKDKKKEIKKCTLDTKINEAYYQNLVIQKCK</sequence>
<dbReference type="PROSITE" id="PS51192">
    <property type="entry name" value="HELICASE_ATP_BIND_1"/>
    <property type="match status" value="1"/>
</dbReference>
<dbReference type="GO" id="GO:0016787">
    <property type="term" value="F:hydrolase activity"/>
    <property type="evidence" value="ECO:0007669"/>
    <property type="project" value="UniProtKB-KW"/>
</dbReference>
<keyword evidence="1" id="KW-0378">Hydrolase</keyword>
<evidence type="ECO:0000256" key="2">
    <source>
        <dbReference type="SAM" id="Coils"/>
    </source>
</evidence>
<accession>A0A7M3UNN0</accession>
<dbReference type="InterPro" id="IPR014001">
    <property type="entry name" value="Helicase_ATP-bd"/>
</dbReference>
<keyword evidence="5" id="KW-1185">Reference proteome</keyword>
<evidence type="ECO:0000256" key="1">
    <source>
        <dbReference type="ARBA" id="ARBA00022801"/>
    </source>
</evidence>
<dbReference type="InterPro" id="IPR027417">
    <property type="entry name" value="P-loop_NTPase"/>
</dbReference>
<protein>
    <recommendedName>
        <fullName evidence="3">Helicase ATP-binding domain-containing protein</fullName>
    </recommendedName>
</protein>
<dbReference type="GO" id="GO:0003677">
    <property type="term" value="F:DNA binding"/>
    <property type="evidence" value="ECO:0007669"/>
    <property type="project" value="InterPro"/>
</dbReference>
<evidence type="ECO:0000313" key="5">
    <source>
        <dbReference type="Proteomes" id="UP001162120"/>
    </source>
</evidence>
<reference evidence="4" key="1">
    <citation type="submission" date="2020-06" db="EMBL/GenBank/DDBJ databases">
        <title>Lateral gene transfer of anion-conducting channel rhodopsins between green algae and giant viruses.</title>
        <authorList>
            <person name="Rozenberg A."/>
            <person name="Oppermann J."/>
            <person name="Wietek J."/>
            <person name="Fernandez Lahore R.G."/>
            <person name="Sandaa R.-A."/>
            <person name="Bratbak G."/>
            <person name="Hegemann P."/>
            <person name="Beja O."/>
        </authorList>
    </citation>
    <scope>NUCLEOTIDE SEQUENCE</scope>
    <source>
        <strain evidence="4">01B</strain>
    </source>
</reference>
<dbReference type="Gene3D" id="3.40.50.300">
    <property type="entry name" value="P-loop containing nucleotide triphosphate hydrolases"/>
    <property type="match status" value="2"/>
</dbReference>
<name>A0A7M3UNN0_9VIRU</name>
<evidence type="ECO:0000313" key="4">
    <source>
        <dbReference type="EMBL" id="QOI90301.1"/>
    </source>
</evidence>
<gene>
    <name evidence="4" type="ORF">HWQ62_00164</name>
</gene>
<dbReference type="Pfam" id="PF04851">
    <property type="entry name" value="ResIII"/>
    <property type="match status" value="1"/>
</dbReference>
<dbReference type="EMBL" id="MT663534">
    <property type="protein sequence ID" value="QOI90301.1"/>
    <property type="molecule type" value="Genomic_DNA"/>
</dbReference>
<dbReference type="GO" id="GO:0005524">
    <property type="term" value="F:ATP binding"/>
    <property type="evidence" value="ECO:0007669"/>
    <property type="project" value="InterPro"/>
</dbReference>
<feature type="domain" description="Helicase ATP-binding" evidence="3">
    <location>
        <begin position="560"/>
        <end position="745"/>
    </location>
</feature>
<dbReference type="InterPro" id="IPR006935">
    <property type="entry name" value="Helicase/UvrB_N"/>
</dbReference>
<dbReference type="CDD" id="cd18785">
    <property type="entry name" value="SF2_C"/>
    <property type="match status" value="1"/>
</dbReference>
<dbReference type="SUPFAM" id="SSF52540">
    <property type="entry name" value="P-loop containing nucleoside triphosphate hydrolases"/>
    <property type="match status" value="2"/>
</dbReference>
<feature type="coiled-coil region" evidence="2">
    <location>
        <begin position="838"/>
        <end position="865"/>
    </location>
</feature>
<organism evidence="4 5">
    <name type="scientific">Pyramimonas orientalis virus 01B</name>
    <dbReference type="NCBI Taxonomy" id="3134525"/>
    <lineage>
        <taxon>Viruses</taxon>
        <taxon>Varidnaviria</taxon>
        <taxon>Bamfordvirae</taxon>
        <taxon>Nucleocytoviricota</taxon>
        <taxon>Megaviricetes</taxon>
        <taxon>Imitervirales</taxon>
        <taxon>Allomimiviridae</taxon>
        <taxon>Heliosvirus</taxon>
        <taxon>Heliosvirus raunefjordenense</taxon>
    </lineage>
</organism>
<feature type="coiled-coil region" evidence="2">
    <location>
        <begin position="478"/>
        <end position="505"/>
    </location>
</feature>